<evidence type="ECO:0000256" key="5">
    <source>
        <dbReference type="ARBA" id="ARBA00022989"/>
    </source>
</evidence>
<dbReference type="STRING" id="46177.SAMN05660976_00281"/>
<dbReference type="InterPro" id="IPR036019">
    <property type="entry name" value="MscL_channel"/>
</dbReference>
<dbReference type="HAMAP" id="MF_00115">
    <property type="entry name" value="MscL"/>
    <property type="match status" value="1"/>
</dbReference>
<organism evidence="10 11">
    <name type="scientific">Nonomuraea pusilla</name>
    <dbReference type="NCBI Taxonomy" id="46177"/>
    <lineage>
        <taxon>Bacteria</taxon>
        <taxon>Bacillati</taxon>
        <taxon>Actinomycetota</taxon>
        <taxon>Actinomycetes</taxon>
        <taxon>Streptosporangiales</taxon>
        <taxon>Streptosporangiaceae</taxon>
        <taxon>Nonomuraea</taxon>
    </lineage>
</organism>
<dbReference type="PANTHER" id="PTHR30266:SF2">
    <property type="entry name" value="LARGE-CONDUCTANCE MECHANOSENSITIVE CHANNEL"/>
    <property type="match status" value="1"/>
</dbReference>
<evidence type="ECO:0000313" key="11">
    <source>
        <dbReference type="Proteomes" id="UP000198953"/>
    </source>
</evidence>
<evidence type="ECO:0000256" key="9">
    <source>
        <dbReference type="HAMAP-Rule" id="MF_00115"/>
    </source>
</evidence>
<dbReference type="Proteomes" id="UP000198953">
    <property type="component" value="Unassembled WGS sequence"/>
</dbReference>
<comment type="subcellular location">
    <subcellularLocation>
        <location evidence="9">Cell membrane</location>
        <topology evidence="9">Multi-pass membrane protein</topology>
    </subcellularLocation>
    <subcellularLocation>
        <location evidence="1">Membrane</location>
        <topology evidence="1">Multi-pass membrane protein</topology>
    </subcellularLocation>
</comment>
<comment type="similarity">
    <text evidence="9">Belongs to the MscL family.</text>
</comment>
<keyword evidence="3 9" id="KW-1003">Cell membrane</keyword>
<protein>
    <recommendedName>
        <fullName evidence="9">Large-conductance mechanosensitive channel</fullName>
    </recommendedName>
</protein>
<evidence type="ECO:0000256" key="3">
    <source>
        <dbReference type="ARBA" id="ARBA00022475"/>
    </source>
</evidence>
<keyword evidence="2 9" id="KW-0813">Transport</keyword>
<dbReference type="AlphaFoldDB" id="A0A1H7G4D4"/>
<gene>
    <name evidence="9" type="primary">mscL</name>
    <name evidence="10" type="ORF">SAMN05660976_00281</name>
</gene>
<evidence type="ECO:0000256" key="7">
    <source>
        <dbReference type="ARBA" id="ARBA00023136"/>
    </source>
</evidence>
<dbReference type="GO" id="GO:0008381">
    <property type="term" value="F:mechanosensitive monoatomic ion channel activity"/>
    <property type="evidence" value="ECO:0007669"/>
    <property type="project" value="UniProtKB-UniRule"/>
</dbReference>
<feature type="transmembrane region" description="Helical" evidence="9">
    <location>
        <begin position="21"/>
        <end position="43"/>
    </location>
</feature>
<dbReference type="GO" id="GO:0005886">
    <property type="term" value="C:plasma membrane"/>
    <property type="evidence" value="ECO:0007669"/>
    <property type="project" value="UniProtKB-SubCell"/>
</dbReference>
<sequence length="141" mass="15160">MIIQIRFLPVSGFKKFLMQGNVIDLAVAVVIGAAFTSVVQSFVADLLTPLISAFGGLPDFSSLKVTVGRSDFMYGRFVNAVLAFLMVAGVVYFLVVKPYTHLRARTAAKVEVTTKECLECLSEIPKAASRCAFCSTQVAAA</sequence>
<dbReference type="SUPFAM" id="SSF81330">
    <property type="entry name" value="Gated mechanosensitive channel"/>
    <property type="match status" value="1"/>
</dbReference>
<evidence type="ECO:0000256" key="2">
    <source>
        <dbReference type="ARBA" id="ARBA00022448"/>
    </source>
</evidence>
<keyword evidence="4 9" id="KW-0812">Transmembrane</keyword>
<dbReference type="NCBIfam" id="TIGR00220">
    <property type="entry name" value="mscL"/>
    <property type="match status" value="1"/>
</dbReference>
<comment type="function">
    <text evidence="9">Channel that opens in response to stretch forces in the membrane lipid bilayer. May participate in the regulation of osmotic pressure changes within the cell.</text>
</comment>
<proteinExistence type="inferred from homology"/>
<reference evidence="10 11" key="1">
    <citation type="submission" date="2016-10" db="EMBL/GenBank/DDBJ databases">
        <authorList>
            <person name="de Groot N.N."/>
        </authorList>
    </citation>
    <scope>NUCLEOTIDE SEQUENCE [LARGE SCALE GENOMIC DNA]</scope>
    <source>
        <strain evidence="10 11">DSM 43357</strain>
    </source>
</reference>
<dbReference type="Gene3D" id="1.10.1200.120">
    <property type="entry name" value="Large-conductance mechanosensitive channel, MscL, domain 1"/>
    <property type="match status" value="1"/>
</dbReference>
<dbReference type="InterPro" id="IPR001185">
    <property type="entry name" value="MS_channel"/>
</dbReference>
<comment type="subunit">
    <text evidence="9">Homopentamer.</text>
</comment>
<name>A0A1H7G4D4_9ACTN</name>
<keyword evidence="5 9" id="KW-1133">Transmembrane helix</keyword>
<dbReference type="Pfam" id="PF01741">
    <property type="entry name" value="MscL"/>
    <property type="match status" value="1"/>
</dbReference>
<evidence type="ECO:0000256" key="8">
    <source>
        <dbReference type="ARBA" id="ARBA00023303"/>
    </source>
</evidence>
<evidence type="ECO:0000313" key="10">
    <source>
        <dbReference type="EMBL" id="SEK32978.1"/>
    </source>
</evidence>
<keyword evidence="8 9" id="KW-0407">Ion channel</keyword>
<keyword evidence="6 9" id="KW-0406">Ion transport</keyword>
<keyword evidence="7 9" id="KW-0472">Membrane</keyword>
<evidence type="ECO:0000256" key="1">
    <source>
        <dbReference type="ARBA" id="ARBA00004141"/>
    </source>
</evidence>
<dbReference type="EMBL" id="FOBF01000001">
    <property type="protein sequence ID" value="SEK32978.1"/>
    <property type="molecule type" value="Genomic_DNA"/>
</dbReference>
<dbReference type="PRINTS" id="PR01264">
    <property type="entry name" value="MECHCHANNEL"/>
</dbReference>
<accession>A0A1H7G4D4</accession>
<evidence type="ECO:0000256" key="4">
    <source>
        <dbReference type="ARBA" id="ARBA00022692"/>
    </source>
</evidence>
<keyword evidence="11" id="KW-1185">Reference proteome</keyword>
<feature type="transmembrane region" description="Helical" evidence="9">
    <location>
        <begin position="77"/>
        <end position="95"/>
    </location>
</feature>
<dbReference type="InterPro" id="IPR037673">
    <property type="entry name" value="MSC/AndL"/>
</dbReference>
<evidence type="ECO:0000256" key="6">
    <source>
        <dbReference type="ARBA" id="ARBA00023065"/>
    </source>
</evidence>
<dbReference type="PANTHER" id="PTHR30266">
    <property type="entry name" value="MECHANOSENSITIVE CHANNEL MSCL"/>
    <property type="match status" value="1"/>
</dbReference>